<keyword evidence="6" id="KW-0662">Pyridine nucleotide biosynthesis</keyword>
<organism evidence="15 16">
    <name type="scientific">Paracoccus alkenifer</name>
    <dbReference type="NCBI Taxonomy" id="65735"/>
    <lineage>
        <taxon>Bacteria</taxon>
        <taxon>Pseudomonadati</taxon>
        <taxon>Pseudomonadota</taxon>
        <taxon>Alphaproteobacteria</taxon>
        <taxon>Rhodobacterales</taxon>
        <taxon>Paracoccaceae</taxon>
        <taxon>Paracoccus</taxon>
    </lineage>
</organism>
<comment type="catalytic activity">
    <reaction evidence="10">
        <text>nicotinate beta-D-ribonucleotide + CO2 + diphosphate = quinolinate + 5-phospho-alpha-D-ribose 1-diphosphate + 2 H(+)</text>
        <dbReference type="Rhea" id="RHEA:12733"/>
        <dbReference type="ChEBI" id="CHEBI:15378"/>
        <dbReference type="ChEBI" id="CHEBI:16526"/>
        <dbReference type="ChEBI" id="CHEBI:29959"/>
        <dbReference type="ChEBI" id="CHEBI:33019"/>
        <dbReference type="ChEBI" id="CHEBI:57502"/>
        <dbReference type="ChEBI" id="CHEBI:58017"/>
        <dbReference type="EC" id="2.4.2.19"/>
    </reaction>
</comment>
<dbReference type="InterPro" id="IPR013785">
    <property type="entry name" value="Aldolase_TIM"/>
</dbReference>
<evidence type="ECO:0000259" key="13">
    <source>
        <dbReference type="Pfam" id="PF01729"/>
    </source>
</evidence>
<dbReference type="SUPFAM" id="SSF54675">
    <property type="entry name" value="Nicotinate/Quinolinate PRTase N-terminal domain-like"/>
    <property type="match status" value="1"/>
</dbReference>
<dbReference type="InterPro" id="IPR004393">
    <property type="entry name" value="NadC"/>
</dbReference>
<dbReference type="Gene3D" id="3.20.20.70">
    <property type="entry name" value="Aldolase class I"/>
    <property type="match status" value="1"/>
</dbReference>
<dbReference type="RefSeq" id="WP_090848230.1">
    <property type="nucleotide sequence ID" value="NZ_FNXG01000004.1"/>
</dbReference>
<dbReference type="Gene3D" id="3.90.1170.20">
    <property type="entry name" value="Quinolinate phosphoribosyl transferase, N-terminal domain"/>
    <property type="match status" value="1"/>
</dbReference>
<reference evidence="16" key="1">
    <citation type="submission" date="2016-10" db="EMBL/GenBank/DDBJ databases">
        <authorList>
            <person name="Varghese N."/>
            <person name="Submissions S."/>
        </authorList>
    </citation>
    <scope>NUCLEOTIDE SEQUENCE [LARGE SCALE GENOMIC DNA]</scope>
    <source>
        <strain evidence="16">DSM 11593</strain>
    </source>
</reference>
<dbReference type="PIRSF" id="PIRSF006250">
    <property type="entry name" value="NadC_ModD"/>
    <property type="match status" value="1"/>
</dbReference>
<evidence type="ECO:0000256" key="8">
    <source>
        <dbReference type="ARBA" id="ARBA00022679"/>
    </source>
</evidence>
<dbReference type="Pfam" id="PF01729">
    <property type="entry name" value="QRPTase_C"/>
    <property type="match status" value="1"/>
</dbReference>
<dbReference type="FunFam" id="3.90.1170.20:FF:000001">
    <property type="entry name" value="Nicotinate-nucleotide diphosphorylase (Carboxylating)"/>
    <property type="match status" value="1"/>
</dbReference>
<dbReference type="GO" id="GO:0034213">
    <property type="term" value="P:quinolinate catabolic process"/>
    <property type="evidence" value="ECO:0007669"/>
    <property type="project" value="TreeGrafter"/>
</dbReference>
<comment type="similarity">
    <text evidence="3 12">Belongs to the NadC/ModD family.</text>
</comment>
<dbReference type="Pfam" id="PF02749">
    <property type="entry name" value="QRPTase_N"/>
    <property type="match status" value="1"/>
</dbReference>
<evidence type="ECO:0000256" key="10">
    <source>
        <dbReference type="ARBA" id="ARBA00047445"/>
    </source>
</evidence>
<dbReference type="CDD" id="cd01572">
    <property type="entry name" value="QPRTase"/>
    <property type="match status" value="1"/>
</dbReference>
<dbReference type="EC" id="2.4.2.19" evidence="5"/>
<dbReference type="Proteomes" id="UP000199125">
    <property type="component" value="Unassembled WGS sequence"/>
</dbReference>
<evidence type="ECO:0000313" key="15">
    <source>
        <dbReference type="EMBL" id="SEI02911.1"/>
    </source>
</evidence>
<dbReference type="UniPathway" id="UPA00253">
    <property type="reaction ID" value="UER00331"/>
</dbReference>
<evidence type="ECO:0000256" key="1">
    <source>
        <dbReference type="ARBA" id="ARBA00003237"/>
    </source>
</evidence>
<evidence type="ECO:0000313" key="16">
    <source>
        <dbReference type="Proteomes" id="UP000199125"/>
    </source>
</evidence>
<comment type="pathway">
    <text evidence="2">Cofactor biosynthesis; NAD(+) biosynthesis; nicotinate D-ribonucleotide from quinolinate: step 1/1.</text>
</comment>
<dbReference type="NCBIfam" id="TIGR00078">
    <property type="entry name" value="nadC"/>
    <property type="match status" value="1"/>
</dbReference>
<evidence type="ECO:0000256" key="5">
    <source>
        <dbReference type="ARBA" id="ARBA00011944"/>
    </source>
</evidence>
<name>A0A1H6MVR9_9RHOB</name>
<dbReference type="GO" id="GO:0005737">
    <property type="term" value="C:cytoplasm"/>
    <property type="evidence" value="ECO:0007669"/>
    <property type="project" value="TreeGrafter"/>
</dbReference>
<dbReference type="FunFam" id="3.20.20.70:FF:000030">
    <property type="entry name" value="Nicotinate-nucleotide pyrophosphorylase, carboxylating"/>
    <property type="match status" value="1"/>
</dbReference>
<comment type="subunit">
    <text evidence="4">Hexamer formed by 3 homodimers.</text>
</comment>
<dbReference type="EMBL" id="FNXG01000004">
    <property type="protein sequence ID" value="SEI02911.1"/>
    <property type="molecule type" value="Genomic_DNA"/>
</dbReference>
<dbReference type="InterPro" id="IPR027277">
    <property type="entry name" value="NadC/ModD"/>
</dbReference>
<keyword evidence="16" id="KW-1185">Reference proteome</keyword>
<dbReference type="InterPro" id="IPR022412">
    <property type="entry name" value="Quinolinate_PRibosylTrfase_N"/>
</dbReference>
<proteinExistence type="inferred from homology"/>
<evidence type="ECO:0000256" key="6">
    <source>
        <dbReference type="ARBA" id="ARBA00022642"/>
    </source>
</evidence>
<evidence type="ECO:0000259" key="14">
    <source>
        <dbReference type="Pfam" id="PF02749"/>
    </source>
</evidence>
<dbReference type="InterPro" id="IPR037128">
    <property type="entry name" value="Quinolinate_PRibosylTase_N_sf"/>
</dbReference>
<accession>A0A1H6MVR9</accession>
<dbReference type="GO" id="GO:0004514">
    <property type="term" value="F:nicotinate-nucleotide diphosphorylase (carboxylating) activity"/>
    <property type="evidence" value="ECO:0007669"/>
    <property type="project" value="UniProtKB-EC"/>
</dbReference>
<keyword evidence="8 12" id="KW-0808">Transferase</keyword>
<gene>
    <name evidence="15" type="ORF">SAMN04488075_2284</name>
</gene>
<dbReference type="STRING" id="65735.SAMN04488075_2284"/>
<feature type="domain" description="Quinolinate phosphoribosyl transferase C-terminal" evidence="13">
    <location>
        <begin position="121"/>
        <end position="287"/>
    </location>
</feature>
<dbReference type="OrthoDB" id="9782546at2"/>
<comment type="function">
    <text evidence="1">Involved in the catabolism of quinolinic acid (QA).</text>
</comment>
<dbReference type="PANTHER" id="PTHR32179">
    <property type="entry name" value="NICOTINATE-NUCLEOTIDE PYROPHOSPHORYLASE [CARBOXYLATING]"/>
    <property type="match status" value="1"/>
</dbReference>
<evidence type="ECO:0000256" key="7">
    <source>
        <dbReference type="ARBA" id="ARBA00022676"/>
    </source>
</evidence>
<feature type="domain" description="Quinolinate phosphoribosyl transferase N-terminal" evidence="14">
    <location>
        <begin position="34"/>
        <end position="119"/>
    </location>
</feature>
<dbReference type="AlphaFoldDB" id="A0A1H6MVR9"/>
<protein>
    <recommendedName>
        <fullName evidence="11">Probable nicotinate-nucleotide pyrophosphorylase [carboxylating]</fullName>
        <ecNumber evidence="5">2.4.2.19</ecNumber>
    </recommendedName>
    <alternativeName>
        <fullName evidence="9">Quinolinate phosphoribosyltransferase [decarboxylating]</fullName>
    </alternativeName>
</protein>
<evidence type="ECO:0000256" key="11">
    <source>
        <dbReference type="ARBA" id="ARBA00069173"/>
    </source>
</evidence>
<dbReference type="InterPro" id="IPR036068">
    <property type="entry name" value="Nicotinate_pribotase-like_C"/>
</dbReference>
<dbReference type="GO" id="GO:0009435">
    <property type="term" value="P:NAD+ biosynthetic process"/>
    <property type="evidence" value="ECO:0007669"/>
    <property type="project" value="UniProtKB-UniPathway"/>
</dbReference>
<evidence type="ECO:0000256" key="9">
    <source>
        <dbReference type="ARBA" id="ARBA00033102"/>
    </source>
</evidence>
<evidence type="ECO:0000256" key="12">
    <source>
        <dbReference type="PIRNR" id="PIRNR006250"/>
    </source>
</evidence>
<evidence type="ECO:0000256" key="2">
    <source>
        <dbReference type="ARBA" id="ARBA00004893"/>
    </source>
</evidence>
<dbReference type="InterPro" id="IPR002638">
    <property type="entry name" value="Quinolinate_PRibosylTrfase_C"/>
</dbReference>
<evidence type="ECO:0000256" key="4">
    <source>
        <dbReference type="ARBA" id="ARBA00011218"/>
    </source>
</evidence>
<sequence length="288" mass="30536">MTTDQPVLMPPLPDMVIEPLVRAALAEDLGTYGDITTRTVIPAGTRYQASIRAREAGVASGLQLAAIAFRLIDPDLRLRVLIPDGSAFAVGDVLAEIEGEAASILSAERVALNFAGRLSGIATQTAAFVAETRGTSTRITCTRKTTPGLRIVEKQAVLHGGGFNHRFSLSDAILIKDNHIAAAGGIRAVLRAVKARASHMIRTEIEVDRLDQLAEVLDEGGADVVLLDNMTTPMLRDAVAMAMGRIVLEASGTMRLDRIAEVAATGVDYISVGALTHSSRTLDLGLDF</sequence>
<keyword evidence="7 12" id="KW-0328">Glycosyltransferase</keyword>
<evidence type="ECO:0000256" key="3">
    <source>
        <dbReference type="ARBA" id="ARBA00009400"/>
    </source>
</evidence>
<dbReference type="PANTHER" id="PTHR32179:SF3">
    <property type="entry name" value="NICOTINATE-NUCLEOTIDE PYROPHOSPHORYLASE [CARBOXYLATING]"/>
    <property type="match status" value="1"/>
</dbReference>
<dbReference type="SUPFAM" id="SSF51690">
    <property type="entry name" value="Nicotinate/Quinolinate PRTase C-terminal domain-like"/>
    <property type="match status" value="1"/>
</dbReference>